<comment type="subcellular location">
    <subcellularLocation>
        <location evidence="11">Mitochondrion inner membrane</location>
        <topology evidence="11">Peripheral membrane protein</topology>
        <orientation evidence="11">Intermembrane side</orientation>
    </subcellularLocation>
</comment>
<dbReference type="GeneID" id="37003995"/>
<evidence type="ECO:0000256" key="3">
    <source>
        <dbReference type="ARBA" id="ARBA00022723"/>
    </source>
</evidence>
<dbReference type="GO" id="GO:0045039">
    <property type="term" value="P:protein insertion into mitochondrial inner membrane"/>
    <property type="evidence" value="ECO:0007669"/>
    <property type="project" value="EnsemblFungi"/>
</dbReference>
<dbReference type="GO" id="GO:0005543">
    <property type="term" value="F:phospholipid binding"/>
    <property type="evidence" value="ECO:0007669"/>
    <property type="project" value="EnsemblFungi"/>
</dbReference>
<accession>A0A2V1AGW2</accession>
<sequence>MSFFLGDAAQYTNQEVSPEKIQMAEIQFYAVSTTFNSVLQTCRSKCIMPEYGEGELHTGEASCLDRCVAKYVKTNVQIGSAVQTNLRPETMPEYKVLESRSHHQ</sequence>
<dbReference type="GO" id="GO:0042721">
    <property type="term" value="C:TIM22 mitochondrial import inner membrane insertion complex"/>
    <property type="evidence" value="ECO:0007669"/>
    <property type="project" value="EnsemblFungi"/>
</dbReference>
<keyword evidence="2 11" id="KW-0813">Transport</keyword>
<proteinExistence type="inferred from homology"/>
<protein>
    <recommendedName>
        <fullName evidence="11">Mitochondrial import inner membrane translocase subunit</fullName>
    </recommendedName>
</protein>
<dbReference type="Gene3D" id="1.10.287.810">
    <property type="entry name" value="Mitochondrial import inner membrane translocase subunit tim13 like domains"/>
    <property type="match status" value="1"/>
</dbReference>
<evidence type="ECO:0000256" key="7">
    <source>
        <dbReference type="ARBA" id="ARBA00023010"/>
    </source>
</evidence>
<keyword evidence="8 11" id="KW-0496">Mitochondrion</keyword>
<keyword evidence="4 11" id="KW-0999">Mitochondrion inner membrane</keyword>
<dbReference type="InterPro" id="IPR004217">
    <property type="entry name" value="Tim10-like"/>
</dbReference>
<keyword evidence="9" id="KW-0472">Membrane</keyword>
<dbReference type="GO" id="GO:0008320">
    <property type="term" value="F:protein transmembrane transporter activity"/>
    <property type="evidence" value="ECO:0007669"/>
    <property type="project" value="EnsemblFungi"/>
</dbReference>
<comment type="caution">
    <text evidence="13">The sequence shown here is derived from an EMBL/GenBank/DDBJ whole genome shotgun (WGS) entry which is preliminary data.</text>
</comment>
<gene>
    <name evidence="13" type="ORF">CXQ87_003995</name>
</gene>
<dbReference type="SUPFAM" id="SSF144122">
    <property type="entry name" value="Tim10-like"/>
    <property type="match status" value="1"/>
</dbReference>
<comment type="subunit">
    <text evidence="11">Heterohexamer.</text>
</comment>
<dbReference type="Pfam" id="PF02953">
    <property type="entry name" value="zf-Tim10_DDP"/>
    <property type="match status" value="1"/>
</dbReference>
<comment type="similarity">
    <text evidence="1 11">Belongs to the small Tim family.</text>
</comment>
<evidence type="ECO:0000256" key="4">
    <source>
        <dbReference type="ARBA" id="ARBA00022792"/>
    </source>
</evidence>
<keyword evidence="11" id="KW-0143">Chaperone</keyword>
<evidence type="ECO:0000256" key="11">
    <source>
        <dbReference type="RuleBase" id="RU367043"/>
    </source>
</evidence>
<keyword evidence="5" id="KW-0862">Zinc</keyword>
<dbReference type="InterPro" id="IPR035427">
    <property type="entry name" value="Tim10-like_dom_sf"/>
</dbReference>
<keyword evidence="6 11" id="KW-0653">Protein transport</keyword>
<evidence type="ECO:0000256" key="8">
    <source>
        <dbReference type="ARBA" id="ARBA00023128"/>
    </source>
</evidence>
<evidence type="ECO:0000256" key="10">
    <source>
        <dbReference type="ARBA" id="ARBA00023157"/>
    </source>
</evidence>
<feature type="domain" description="Tim10-like" evidence="12">
    <location>
        <begin position="21"/>
        <end position="83"/>
    </location>
</feature>
<evidence type="ECO:0000313" key="13">
    <source>
        <dbReference type="EMBL" id="PVH16131.1"/>
    </source>
</evidence>
<name>A0A2V1AGW2_9ASCO</name>
<comment type="domain">
    <text evidence="11">The twin CX3C motif contains 4 conserved Cys residues that form 2 disulfide bonds in the mitochondrial intermembrane space.</text>
</comment>
<keyword evidence="3" id="KW-0479">Metal-binding</keyword>
<dbReference type="GO" id="GO:0046872">
    <property type="term" value="F:metal ion binding"/>
    <property type="evidence" value="ECO:0007669"/>
    <property type="project" value="UniProtKB-KW"/>
</dbReference>
<dbReference type="AlphaFoldDB" id="A0A2V1AGW2"/>
<reference evidence="13 14" key="1">
    <citation type="submission" date="2017-12" db="EMBL/GenBank/DDBJ databases">
        <title>Genome Sequence of the Amphotericin B-resistant Candida duobushaemulonii strain, B09383.</title>
        <authorList>
            <person name="Chow N.A."/>
            <person name="Gade L."/>
            <person name="Batra D."/>
            <person name="Rowe L.A."/>
            <person name="Loparev V.N."/>
            <person name="Litvintseva A.P."/>
        </authorList>
    </citation>
    <scope>NUCLEOTIDE SEQUENCE [LARGE SCALE GENOMIC DNA]</scope>
    <source>
        <strain evidence="13 14">B09383</strain>
    </source>
</reference>
<dbReference type="EMBL" id="PKFP01000004">
    <property type="protein sequence ID" value="PVH16131.1"/>
    <property type="molecule type" value="Genomic_DNA"/>
</dbReference>
<evidence type="ECO:0000256" key="5">
    <source>
        <dbReference type="ARBA" id="ARBA00022833"/>
    </source>
</evidence>
<dbReference type="Proteomes" id="UP000244406">
    <property type="component" value="Unassembled WGS sequence"/>
</dbReference>
<evidence type="ECO:0000256" key="9">
    <source>
        <dbReference type="ARBA" id="ARBA00023136"/>
    </source>
</evidence>
<evidence type="ECO:0000256" key="6">
    <source>
        <dbReference type="ARBA" id="ARBA00022927"/>
    </source>
</evidence>
<dbReference type="RefSeq" id="XP_025337071.1">
    <property type="nucleotide sequence ID" value="XM_025482453.1"/>
</dbReference>
<keyword evidence="7 11" id="KW-0811">Translocation</keyword>
<dbReference type="PANTHER" id="PTHR11038:SF18">
    <property type="entry name" value="MITOCHONDRIAL IMPORT INNER MEMBRANE TRANSLOCASE SUBUNIT TIM12"/>
    <property type="match status" value="1"/>
</dbReference>
<keyword evidence="14" id="KW-1185">Reference proteome</keyword>
<evidence type="ECO:0000313" key="14">
    <source>
        <dbReference type="Proteomes" id="UP000244406"/>
    </source>
</evidence>
<dbReference type="PANTHER" id="PTHR11038">
    <property type="entry name" value="MITOCHONDRIAL IMPORT INNER MEMBRANE TRANSLOCASE SUBUNIT TIM10"/>
    <property type="match status" value="1"/>
</dbReference>
<evidence type="ECO:0000259" key="12">
    <source>
        <dbReference type="Pfam" id="PF02953"/>
    </source>
</evidence>
<comment type="function">
    <text evidence="11">Mitochondrial intermembrane chaperone that participates in the import and insertion of some multi-pass transmembrane proteins into the mitochondrial inner membrane. Also required for the transfer of beta-barrel precursors from the TOM complex to the sorting and assembly machinery (SAM complex) of the outer membrane. Acts as a chaperone-like protein that protects the hydrophobic precursors from aggregation and guide them through the mitochondrial intermembrane space.</text>
</comment>
<evidence type="ECO:0000256" key="1">
    <source>
        <dbReference type="ARBA" id="ARBA00006720"/>
    </source>
</evidence>
<dbReference type="VEuPathDB" id="FungiDB:CXQ87_003995"/>
<dbReference type="GO" id="GO:0042719">
    <property type="term" value="C:mitochondrial intermembrane space chaperone complex"/>
    <property type="evidence" value="ECO:0007669"/>
    <property type="project" value="EnsemblFungi"/>
</dbReference>
<keyword evidence="10 11" id="KW-1015">Disulfide bond</keyword>
<evidence type="ECO:0000256" key="2">
    <source>
        <dbReference type="ARBA" id="ARBA00022448"/>
    </source>
</evidence>
<organism evidence="13 14">
    <name type="scientific">Candidozyma duobushaemuli</name>
    <dbReference type="NCBI Taxonomy" id="1231522"/>
    <lineage>
        <taxon>Eukaryota</taxon>
        <taxon>Fungi</taxon>
        <taxon>Dikarya</taxon>
        <taxon>Ascomycota</taxon>
        <taxon>Saccharomycotina</taxon>
        <taxon>Pichiomycetes</taxon>
        <taxon>Metschnikowiaceae</taxon>
        <taxon>Candidozyma</taxon>
    </lineage>
</organism>